<dbReference type="AlphaFoldDB" id="A0A915CLG0"/>
<proteinExistence type="predicted"/>
<dbReference type="WBParaSite" id="jg10230">
    <property type="protein sequence ID" value="jg10230"/>
    <property type="gene ID" value="jg10230"/>
</dbReference>
<feature type="compositionally biased region" description="Acidic residues" evidence="2">
    <location>
        <begin position="387"/>
        <end position="398"/>
    </location>
</feature>
<feature type="compositionally biased region" description="Low complexity" evidence="2">
    <location>
        <begin position="486"/>
        <end position="504"/>
    </location>
</feature>
<evidence type="ECO:0000256" key="1">
    <source>
        <dbReference type="PROSITE-ProRule" id="PRU01005"/>
    </source>
</evidence>
<feature type="compositionally biased region" description="Basic and acidic residues" evidence="2">
    <location>
        <begin position="630"/>
        <end position="640"/>
    </location>
</feature>
<keyword evidence="4" id="KW-1185">Reference proteome</keyword>
<feature type="compositionally biased region" description="Polar residues" evidence="2">
    <location>
        <begin position="641"/>
        <end position="654"/>
    </location>
</feature>
<accession>A0A915CLG0</accession>
<dbReference type="PROSITE" id="PS51670">
    <property type="entry name" value="SHKT"/>
    <property type="match status" value="3"/>
</dbReference>
<sequence>MFQHCRKTCRLCVPPGFDNYFRNEESLETIGQKRDIPLKPNVLARSKRQVETAAKCGDLGPDCLLYTNYCTNQYYLGFMMNHCPVSCGFCKTSFTNNEVGASLSGTSCKDVVAECEELGRIGFCESDEQSTEIKRTLCAATCKLCLRFSVATFNNSTGSFTIGNSSANVVVNKNTTSSEQVVSPQPVVVVGKRVQPATDDNTLCIDRDAGICGKIQTKCVDKDFFDYLIVFCPATCALCGQRRKRTSLIPSVRERAIQFVRRQRVGDEPKPIRGCIDKYEKCDTLITTNSFCENTSGRFLCKATCGYCRPIPTTTAVVISEETNQKPVSEAKPKEAEEGTTDVSEVVDNDTSDSNSEEEPKFTEVVIPSTKSNGKPTIIRIPRKFSDEEENDEEDEDGLDAKPTKRRSKNIIDVDESLGDATIEELLAVEKAKEAKRELEEEAAGLPLSVRRLLARSRNQHRIPLLNKVLTLRRRRLINHLLNGRDGVVNNDSLSTENPSSSPDSNEESASIEEKTEESPLADSLEELLASSEQLSIENANHSATFSSRSRRIQDYSKTSSKDPKQKRRTIILINNGIQTVENAREKPKKNEKRAEKTLDQVSATNSPTTNKTLQKKANRQARVILKTKGGRDNVIENPKKGQSSQRKSNQKQPANKRASKRKGETEQRQNSQVAPKLISQELLEKAEEIISRIQTEPRLQESTNRQQNAHNWGAPEEETKPQAKSSDAHGGSELATKEPKLASDHALNSEVAKPEEQHITQSSQPVPHQLNLLTSTEQADQIIPSLNVPQNQANLFAAPEHGQNTANRRKRAASSLDKNTQINTSENKNEAVEPKENWLKKQFEDTTPEEKADSVFENHLEPADTNDILLSTAISSIQVVQTYPKEEFKSRNKEKKKEKRSKRSLENKSKNLVKFEVLNSSTTAENDLDSGTQKNDGEIVEKQKLTSQQKIVEPKENWLTKQFEDVSKNGHTSSASWEETLLGSSDGESDSFESSLFPVLQKAPWRLPAYHLKEIRGNRNQTEQ</sequence>
<feature type="domain" description="ShKT" evidence="3">
    <location>
        <begin position="275"/>
        <end position="308"/>
    </location>
</feature>
<feature type="compositionally biased region" description="Basic residues" evidence="2">
    <location>
        <begin position="893"/>
        <end position="903"/>
    </location>
</feature>
<feature type="compositionally biased region" description="Low complexity" evidence="2">
    <location>
        <begin position="983"/>
        <end position="994"/>
    </location>
</feature>
<dbReference type="Proteomes" id="UP000887574">
    <property type="component" value="Unplaced"/>
</dbReference>
<dbReference type="InterPro" id="IPR003582">
    <property type="entry name" value="ShKT_dom"/>
</dbReference>
<feature type="domain" description="ShKT" evidence="3">
    <location>
        <begin position="108"/>
        <end position="145"/>
    </location>
</feature>
<feature type="compositionally biased region" description="Acidic residues" evidence="2">
    <location>
        <begin position="345"/>
        <end position="357"/>
    </location>
</feature>
<evidence type="ECO:0000256" key="2">
    <source>
        <dbReference type="SAM" id="MobiDB-lite"/>
    </source>
</evidence>
<feature type="domain" description="ShKT" evidence="3">
    <location>
        <begin position="56"/>
        <end position="90"/>
    </location>
</feature>
<dbReference type="PANTHER" id="PTHR21724">
    <property type="entry name" value="SHKT DOMAIN-CONTAINING PROTEIN"/>
    <property type="match status" value="1"/>
</dbReference>
<feature type="region of interest" description="Disordered" evidence="2">
    <location>
        <begin position="887"/>
        <end position="906"/>
    </location>
</feature>
<feature type="compositionally biased region" description="Polar residues" evidence="2">
    <location>
        <begin position="817"/>
        <end position="827"/>
    </location>
</feature>
<feature type="disulfide bond" evidence="1">
    <location>
        <begin position="56"/>
        <end position="90"/>
    </location>
</feature>
<feature type="region of interest" description="Disordered" evidence="2">
    <location>
        <begin position="695"/>
        <end position="766"/>
    </location>
</feature>
<organism evidence="4 5">
    <name type="scientific">Ditylenchus dipsaci</name>
    <dbReference type="NCBI Taxonomy" id="166011"/>
    <lineage>
        <taxon>Eukaryota</taxon>
        <taxon>Metazoa</taxon>
        <taxon>Ecdysozoa</taxon>
        <taxon>Nematoda</taxon>
        <taxon>Chromadorea</taxon>
        <taxon>Rhabditida</taxon>
        <taxon>Tylenchina</taxon>
        <taxon>Tylenchomorpha</taxon>
        <taxon>Sphaerularioidea</taxon>
        <taxon>Anguinidae</taxon>
        <taxon>Anguininae</taxon>
        <taxon>Ditylenchus</taxon>
    </lineage>
</organism>
<dbReference type="Gene3D" id="1.10.10.1940">
    <property type="match status" value="1"/>
</dbReference>
<feature type="disulfide bond" evidence="1">
    <location>
        <begin position="292"/>
        <end position="305"/>
    </location>
</feature>
<feature type="region of interest" description="Disordered" evidence="2">
    <location>
        <begin position="540"/>
        <end position="678"/>
    </location>
</feature>
<feature type="region of interest" description="Disordered" evidence="2">
    <location>
        <begin position="968"/>
        <end position="994"/>
    </location>
</feature>
<feature type="compositionally biased region" description="Basic and acidic residues" evidence="2">
    <location>
        <begin position="828"/>
        <end position="837"/>
    </location>
</feature>
<dbReference type="Pfam" id="PF01549">
    <property type="entry name" value="ShK"/>
    <property type="match status" value="3"/>
</dbReference>
<comment type="caution">
    <text evidence="1">Lacks conserved residue(s) required for the propagation of feature annotation.</text>
</comment>
<keyword evidence="1" id="KW-1015">Disulfide bond</keyword>
<evidence type="ECO:0000313" key="5">
    <source>
        <dbReference type="WBParaSite" id="jg10230"/>
    </source>
</evidence>
<protein>
    <submittedName>
        <fullName evidence="5">ShKT domain-containing protein</fullName>
    </submittedName>
</protein>
<dbReference type="SMART" id="SM00254">
    <property type="entry name" value="ShKT"/>
    <property type="match status" value="4"/>
</dbReference>
<feature type="region of interest" description="Disordered" evidence="2">
    <location>
        <begin position="319"/>
        <end position="404"/>
    </location>
</feature>
<reference evidence="5" key="1">
    <citation type="submission" date="2022-11" db="UniProtKB">
        <authorList>
            <consortium name="WormBaseParasite"/>
        </authorList>
    </citation>
    <scope>IDENTIFICATION</scope>
</reference>
<evidence type="ECO:0000313" key="4">
    <source>
        <dbReference type="Proteomes" id="UP000887574"/>
    </source>
</evidence>
<name>A0A915CLG0_9BILA</name>
<feature type="compositionally biased region" description="Basic and acidic residues" evidence="2">
    <location>
        <begin position="936"/>
        <end position="945"/>
    </location>
</feature>
<feature type="region of interest" description="Disordered" evidence="2">
    <location>
        <begin position="799"/>
        <end position="837"/>
    </location>
</feature>
<feature type="compositionally biased region" description="Basic and acidic residues" evidence="2">
    <location>
        <begin position="552"/>
        <end position="564"/>
    </location>
</feature>
<feature type="compositionally biased region" description="Polar residues" evidence="2">
    <location>
        <begin position="701"/>
        <end position="711"/>
    </location>
</feature>
<feature type="region of interest" description="Disordered" evidence="2">
    <location>
        <begin position="925"/>
        <end position="948"/>
    </location>
</feature>
<dbReference type="PANTHER" id="PTHR21724:SF109">
    <property type="entry name" value="SHKT DOMAIN-CONTAINING PROTEIN"/>
    <property type="match status" value="1"/>
</dbReference>
<feature type="region of interest" description="Disordered" evidence="2">
    <location>
        <begin position="486"/>
        <end position="524"/>
    </location>
</feature>
<feature type="compositionally biased region" description="Polar residues" evidence="2">
    <location>
        <begin position="925"/>
        <end position="935"/>
    </location>
</feature>
<feature type="compositionally biased region" description="Polar residues" evidence="2">
    <location>
        <begin position="600"/>
        <end position="613"/>
    </location>
</feature>
<evidence type="ECO:0000259" key="3">
    <source>
        <dbReference type="PROSITE" id="PS51670"/>
    </source>
</evidence>